<sequence>MLGVNELYSSLIYAENNGLLRDLERIYLDMPDRECRDCELCCQNPPAASLLEYLNVYRYIRDKLPEKQEAILRGAAEFFFLELADPELKCPFRAAEGCLIAPVRPFGCRLFGLLSEEDYAKREQERVRHVNALADFLQAEYGIGLPEAVLQSRPYCGRNRDGGREITADELTDLEMRLLALDTSIVVPERVFRGGTLAPLPVHLAMTVLNAGVRGKRLEVVRQFLSGSRELLEKYAGRAAGYRF</sequence>
<keyword evidence="2" id="KW-1185">Reference proteome</keyword>
<reference evidence="1 2" key="1">
    <citation type="submission" date="2018-11" db="EMBL/GenBank/DDBJ databases">
        <title>Genomic Encyclopedia of Type Strains, Phase IV (KMG-IV): sequencing the most valuable type-strain genomes for metagenomic binning, comparative biology and taxonomic classification.</title>
        <authorList>
            <person name="Goeker M."/>
        </authorList>
    </citation>
    <scope>NUCLEOTIDE SEQUENCE [LARGE SCALE GENOMIC DNA]</scope>
    <source>
        <strain evidence="1 2">DSM 102936</strain>
    </source>
</reference>
<dbReference type="EMBL" id="RKRE01000003">
    <property type="protein sequence ID" value="RPF42855.1"/>
    <property type="molecule type" value="Genomic_DNA"/>
</dbReference>
<dbReference type="OrthoDB" id="9810361at2"/>
<protein>
    <submittedName>
        <fullName evidence="1">Uncharacterized protein</fullName>
    </submittedName>
</protein>
<gene>
    <name evidence="1" type="ORF">EDD75_1968</name>
</gene>
<dbReference type="Proteomes" id="UP000282654">
    <property type="component" value="Unassembled WGS sequence"/>
</dbReference>
<evidence type="ECO:0000313" key="1">
    <source>
        <dbReference type="EMBL" id="RPF42855.1"/>
    </source>
</evidence>
<evidence type="ECO:0000313" key="2">
    <source>
        <dbReference type="Proteomes" id="UP000282654"/>
    </source>
</evidence>
<dbReference type="RefSeq" id="WP_123931514.1">
    <property type="nucleotide sequence ID" value="NZ_RKRE01000003.1"/>
</dbReference>
<dbReference type="AlphaFoldDB" id="A0A3N5BAY7"/>
<name>A0A3N5BAY7_9THEO</name>
<comment type="caution">
    <text evidence="1">The sequence shown here is derived from an EMBL/GenBank/DDBJ whole genome shotgun (WGS) entry which is preliminary data.</text>
</comment>
<organism evidence="1 2">
    <name type="scientific">Thermodesulfitimonas autotrophica</name>
    <dbReference type="NCBI Taxonomy" id="1894989"/>
    <lineage>
        <taxon>Bacteria</taxon>
        <taxon>Bacillati</taxon>
        <taxon>Bacillota</taxon>
        <taxon>Clostridia</taxon>
        <taxon>Thermoanaerobacterales</taxon>
        <taxon>Thermoanaerobacteraceae</taxon>
        <taxon>Thermodesulfitimonas</taxon>
    </lineage>
</organism>
<proteinExistence type="predicted"/>
<accession>A0A3N5BAY7</accession>